<feature type="compositionally biased region" description="Polar residues" evidence="1">
    <location>
        <begin position="8"/>
        <end position="18"/>
    </location>
</feature>
<reference evidence="2 3" key="1">
    <citation type="submission" date="2023-10" db="EMBL/GenBank/DDBJ databases">
        <authorList>
            <person name="Maclean D."/>
            <person name="Macfadyen A."/>
        </authorList>
    </citation>
    <scope>NUCLEOTIDE SEQUENCE [LARGE SCALE GENOMIC DNA]</scope>
</reference>
<feature type="region of interest" description="Disordered" evidence="1">
    <location>
        <begin position="1"/>
        <end position="46"/>
    </location>
</feature>
<sequence length="116" mass="12309">MAEWTPRTRANGSKSLGASSSQPTGGQPSPSDRRQKQSQGTERIPEAYQAASGLERPNPSEGILAIYQQFQHLWNRGPSSSSQQMQLQAALQHLSLTLPAWPAAAASPSKQAAAAA</sequence>
<protein>
    <submittedName>
        <fullName evidence="2">Uncharacterized protein</fullName>
    </submittedName>
</protein>
<dbReference type="AlphaFoldDB" id="A0AAV1ICY8"/>
<evidence type="ECO:0000313" key="3">
    <source>
        <dbReference type="Proteomes" id="UP001314263"/>
    </source>
</evidence>
<dbReference type="Proteomes" id="UP001314263">
    <property type="component" value="Unassembled WGS sequence"/>
</dbReference>
<feature type="compositionally biased region" description="Low complexity" evidence="1">
    <location>
        <begin position="19"/>
        <end position="30"/>
    </location>
</feature>
<name>A0AAV1ICY8_9CHLO</name>
<evidence type="ECO:0000313" key="2">
    <source>
        <dbReference type="EMBL" id="CAK0785219.1"/>
    </source>
</evidence>
<organism evidence="2 3">
    <name type="scientific">Coccomyxa viridis</name>
    <dbReference type="NCBI Taxonomy" id="1274662"/>
    <lineage>
        <taxon>Eukaryota</taxon>
        <taxon>Viridiplantae</taxon>
        <taxon>Chlorophyta</taxon>
        <taxon>core chlorophytes</taxon>
        <taxon>Trebouxiophyceae</taxon>
        <taxon>Trebouxiophyceae incertae sedis</taxon>
        <taxon>Coccomyxaceae</taxon>
        <taxon>Coccomyxa</taxon>
    </lineage>
</organism>
<dbReference type="EMBL" id="CAUYUE010000012">
    <property type="protein sequence ID" value="CAK0785219.1"/>
    <property type="molecule type" value="Genomic_DNA"/>
</dbReference>
<accession>A0AAV1ICY8</accession>
<proteinExistence type="predicted"/>
<keyword evidence="3" id="KW-1185">Reference proteome</keyword>
<gene>
    <name evidence="2" type="ORF">CVIRNUC_008425</name>
</gene>
<evidence type="ECO:0000256" key="1">
    <source>
        <dbReference type="SAM" id="MobiDB-lite"/>
    </source>
</evidence>
<comment type="caution">
    <text evidence="2">The sequence shown here is derived from an EMBL/GenBank/DDBJ whole genome shotgun (WGS) entry which is preliminary data.</text>
</comment>